<sequence>MSHYTFPQTFRALYDKAVALYAKGQRGAGTYFTSDETAFLAANGITAQHLYDYAEDHNNYDGEPGYDRALGIELVRRDYYLNQQGGKTSSAILDESRLPAKTDAIRGIEWLPRLIPKAKAKLRGELPSSLMYCCGGDRGFFKQHDILPHEFLNLVWRYENNDDAIINWVVRRSASTKG</sequence>
<reference evidence="1 2" key="1">
    <citation type="submission" date="2016-01" db="EMBL/GenBank/DDBJ databases">
        <title>High potential of lignocellulose degradation of a new Verrucomicrobia species.</title>
        <authorList>
            <person name="Wang Y."/>
            <person name="Shi Y."/>
            <person name="Qiu Z."/>
            <person name="Liu S."/>
            <person name="Yang H."/>
        </authorList>
    </citation>
    <scope>NUCLEOTIDE SEQUENCE [LARGE SCALE GENOMIC DNA]</scope>
    <source>
        <strain evidence="1 2">TSB47</strain>
    </source>
</reference>
<comment type="caution">
    <text evidence="1">The sequence shown here is derived from an EMBL/GenBank/DDBJ whole genome shotgun (WGS) entry which is preliminary data.</text>
</comment>
<dbReference type="STRING" id="1184151.AW736_00700"/>
<name>A0A178IKL5_9BACT</name>
<dbReference type="Proteomes" id="UP000078486">
    <property type="component" value="Unassembled WGS sequence"/>
</dbReference>
<dbReference type="OrthoDB" id="197194at2"/>
<gene>
    <name evidence="1" type="ORF">AW736_00700</name>
</gene>
<accession>A0A178IKL5</accession>
<dbReference type="AlphaFoldDB" id="A0A178IKL5"/>
<organism evidence="1 2">
    <name type="scientific">Termitidicoccus mucosus</name>
    <dbReference type="NCBI Taxonomy" id="1184151"/>
    <lineage>
        <taxon>Bacteria</taxon>
        <taxon>Pseudomonadati</taxon>
        <taxon>Verrucomicrobiota</taxon>
        <taxon>Opitutia</taxon>
        <taxon>Opitutales</taxon>
        <taxon>Opitutaceae</taxon>
        <taxon>Termitidicoccus</taxon>
    </lineage>
</organism>
<proteinExistence type="predicted"/>
<dbReference type="RefSeq" id="WP_068768382.1">
    <property type="nucleotide sequence ID" value="NZ_CP109796.1"/>
</dbReference>
<evidence type="ECO:0000313" key="1">
    <source>
        <dbReference type="EMBL" id="OAM90298.1"/>
    </source>
</evidence>
<protein>
    <recommendedName>
        <fullName evidence="3">DUF5069 domain-containing protein</fullName>
    </recommendedName>
</protein>
<keyword evidence="2" id="KW-1185">Reference proteome</keyword>
<evidence type="ECO:0000313" key="2">
    <source>
        <dbReference type="Proteomes" id="UP000078486"/>
    </source>
</evidence>
<evidence type="ECO:0008006" key="3">
    <source>
        <dbReference type="Google" id="ProtNLM"/>
    </source>
</evidence>
<dbReference type="EMBL" id="LRRQ01000061">
    <property type="protein sequence ID" value="OAM90298.1"/>
    <property type="molecule type" value="Genomic_DNA"/>
</dbReference>